<proteinExistence type="predicted"/>
<keyword evidence="1" id="KW-0040">ANK repeat</keyword>
<keyword evidence="5" id="KW-1185">Reference proteome</keyword>
<evidence type="ECO:0000313" key="5">
    <source>
        <dbReference type="Proteomes" id="UP000440578"/>
    </source>
</evidence>
<evidence type="ECO:0000256" key="1">
    <source>
        <dbReference type="PROSITE-ProRule" id="PRU00023"/>
    </source>
</evidence>
<feature type="region of interest" description="Disordered" evidence="2">
    <location>
        <begin position="88"/>
        <end position="119"/>
    </location>
</feature>
<comment type="caution">
    <text evidence="4">The sequence shown here is derived from an EMBL/GenBank/DDBJ whole genome shotgun (WGS) entry which is preliminary data.</text>
</comment>
<accession>A0A6A4WAG6</accession>
<evidence type="ECO:0000256" key="2">
    <source>
        <dbReference type="SAM" id="MobiDB-lite"/>
    </source>
</evidence>
<feature type="region of interest" description="Disordered" evidence="2">
    <location>
        <begin position="236"/>
        <end position="261"/>
    </location>
</feature>
<dbReference type="InterPro" id="IPR039195">
    <property type="entry name" value="ANKRD40"/>
</dbReference>
<dbReference type="PROSITE" id="PS50088">
    <property type="entry name" value="ANK_REPEAT"/>
    <property type="match status" value="1"/>
</dbReference>
<dbReference type="PANTHER" id="PTHR24192:SF3">
    <property type="entry name" value="ANKYRIN REPEAT DOMAIN 40"/>
    <property type="match status" value="1"/>
</dbReference>
<dbReference type="Gene3D" id="1.25.40.20">
    <property type="entry name" value="Ankyrin repeat-containing domain"/>
    <property type="match status" value="1"/>
</dbReference>
<feature type="signal peptide" evidence="3">
    <location>
        <begin position="1"/>
        <end position="16"/>
    </location>
</feature>
<dbReference type="InterPro" id="IPR002110">
    <property type="entry name" value="Ankyrin_rpt"/>
</dbReference>
<feature type="repeat" description="ANK" evidence="1">
    <location>
        <begin position="1"/>
        <end position="32"/>
    </location>
</feature>
<evidence type="ECO:0000256" key="3">
    <source>
        <dbReference type="SAM" id="SignalP"/>
    </source>
</evidence>
<dbReference type="EMBL" id="VIIS01001408">
    <property type="protein sequence ID" value="KAF0298851.1"/>
    <property type="molecule type" value="Genomic_DNA"/>
</dbReference>
<dbReference type="InterPro" id="IPR036770">
    <property type="entry name" value="Ankyrin_rpt-contain_sf"/>
</dbReference>
<feature type="chain" id="PRO_5025652322" evidence="3">
    <location>
        <begin position="17"/>
        <end position="261"/>
    </location>
</feature>
<evidence type="ECO:0000313" key="4">
    <source>
        <dbReference type="EMBL" id="KAF0298851.1"/>
    </source>
</evidence>
<gene>
    <name evidence="4" type="primary">ANKRD40_1</name>
    <name evidence="4" type="ORF">FJT64_003851</name>
</gene>
<dbReference type="PROSITE" id="PS50297">
    <property type="entry name" value="ANK_REP_REGION"/>
    <property type="match status" value="1"/>
</dbReference>
<dbReference type="OrthoDB" id="496981at2759"/>
<dbReference type="Pfam" id="PF00023">
    <property type="entry name" value="Ank"/>
    <property type="match status" value="1"/>
</dbReference>
<dbReference type="AlphaFoldDB" id="A0A6A4WAG6"/>
<keyword evidence="3" id="KW-0732">Signal</keyword>
<sequence>MGSALHWGCKRGRLEAVRLLLAAGADVSVTNSSGQQPAELTKNRPILQLLGVEPTEGESPPDVSPAAGTPSFQPSYLTYPAFSVDLTPSRLPNGDSGAAGEPTPAPPNGSLEKPSAEPAAPAAVPVVPVTPAVAGLVCCSCRDRQRPVKGAIPDDELVLKVRVAGVPAEADFVELQLPLSELTFDRLLRECCRELNIDGQVIDRVRKLPNTLVRRDSDVRRLTDYQELELVVRGSRPAPAPAAAPATHSAPAGPFSRPIVY</sequence>
<protein>
    <submittedName>
        <fullName evidence="4">Ankyrin repeat domain-containing protein 40</fullName>
    </submittedName>
</protein>
<organism evidence="4 5">
    <name type="scientific">Amphibalanus amphitrite</name>
    <name type="common">Striped barnacle</name>
    <name type="synonym">Balanus amphitrite</name>
    <dbReference type="NCBI Taxonomy" id="1232801"/>
    <lineage>
        <taxon>Eukaryota</taxon>
        <taxon>Metazoa</taxon>
        <taxon>Ecdysozoa</taxon>
        <taxon>Arthropoda</taxon>
        <taxon>Crustacea</taxon>
        <taxon>Multicrustacea</taxon>
        <taxon>Cirripedia</taxon>
        <taxon>Thoracica</taxon>
        <taxon>Thoracicalcarea</taxon>
        <taxon>Balanomorpha</taxon>
        <taxon>Balanoidea</taxon>
        <taxon>Balanidae</taxon>
        <taxon>Amphibalaninae</taxon>
        <taxon>Amphibalanus</taxon>
    </lineage>
</organism>
<name>A0A6A4WAG6_AMPAM</name>
<dbReference type="Proteomes" id="UP000440578">
    <property type="component" value="Unassembled WGS sequence"/>
</dbReference>
<reference evidence="4 5" key="1">
    <citation type="submission" date="2019-07" db="EMBL/GenBank/DDBJ databases">
        <title>Draft genome assembly of a fouling barnacle, Amphibalanus amphitrite (Darwin, 1854): The first reference genome for Thecostraca.</title>
        <authorList>
            <person name="Kim W."/>
        </authorList>
    </citation>
    <scope>NUCLEOTIDE SEQUENCE [LARGE SCALE GENOMIC DNA]</scope>
    <source>
        <strain evidence="4">SNU_AA5</strain>
        <tissue evidence="4">Soma without cirri and trophi</tissue>
    </source>
</reference>
<feature type="compositionally biased region" description="Low complexity" evidence="2">
    <location>
        <begin position="241"/>
        <end position="254"/>
    </location>
</feature>
<dbReference type="PANTHER" id="PTHR24192">
    <property type="entry name" value="ANKYRIN REPEAT DOMAIN 40"/>
    <property type="match status" value="1"/>
</dbReference>
<dbReference type="SUPFAM" id="SSF48403">
    <property type="entry name" value="Ankyrin repeat"/>
    <property type="match status" value="1"/>
</dbReference>